<evidence type="ECO:0000313" key="1">
    <source>
        <dbReference type="EMBL" id="QUF08362.1"/>
    </source>
</evidence>
<dbReference type="AlphaFoldDB" id="A0AA45LDY9"/>
<sequence length="335" mass="34107">MHALAERRDAVEADPMRTRSRATTALLGAAALVLSLAPAAEARAASYLREPLQPASTTTTARDVNHAGVVVGSANGGPVRWAAGATWPTPLPTPPGTSGGYASEVNDSGVAVGMAGGAPVKWAADGTVEVLPVPPGYSGAVATGINEAGQVSGYANSPKDNPSTMPWAARWAVRWDVDGVMSTLAFPAGFSDAFGEDVGGDGTVVGWVASREFISAARWAPDGTITVLQSSGWSEARAANEGNVAVGFYAEGPARWNPDGTSTGYGLGGLALDVNAAGDVVGWASFAGTRHGFLARAGGGVTELTDLRSATAINDQGVLVGEDAYGYPARWWPQP</sequence>
<dbReference type="Proteomes" id="UP000677152">
    <property type="component" value="Chromosome"/>
</dbReference>
<proteinExistence type="predicted"/>
<gene>
    <name evidence="1" type="ORF">KCV87_33945</name>
</gene>
<name>A0AA45LDY9_9PSEU</name>
<reference evidence="1" key="1">
    <citation type="submission" date="2021-04" db="EMBL/GenBank/DDBJ databases">
        <title>Genomic sequence of Actinosynnema pretiosum subsp. pretiosum ATCC 31280 (C-14919).</title>
        <authorList>
            <person name="Bai L."/>
            <person name="Wang X."/>
            <person name="Xiao Y."/>
        </authorList>
    </citation>
    <scope>NUCLEOTIDE SEQUENCE</scope>
    <source>
        <strain evidence="1">ATCC 31280</strain>
    </source>
</reference>
<protein>
    <submittedName>
        <fullName evidence="1">Uncharacterized protein</fullName>
    </submittedName>
</protein>
<accession>A0AA45LDY9</accession>
<organism evidence="1 2">
    <name type="scientific">Actinosynnema pretiosum subsp. pretiosum</name>
    <dbReference type="NCBI Taxonomy" id="103721"/>
    <lineage>
        <taxon>Bacteria</taxon>
        <taxon>Bacillati</taxon>
        <taxon>Actinomycetota</taxon>
        <taxon>Actinomycetes</taxon>
        <taxon>Pseudonocardiales</taxon>
        <taxon>Pseudonocardiaceae</taxon>
        <taxon>Actinosynnema</taxon>
    </lineage>
</organism>
<evidence type="ECO:0000313" key="2">
    <source>
        <dbReference type="Proteomes" id="UP000677152"/>
    </source>
</evidence>
<dbReference type="EMBL" id="CP073249">
    <property type="protein sequence ID" value="QUF08362.1"/>
    <property type="molecule type" value="Genomic_DNA"/>
</dbReference>